<evidence type="ECO:0000259" key="6">
    <source>
        <dbReference type="PROSITE" id="PS50850"/>
    </source>
</evidence>
<name>A0AAV6TNN8_9ARAC</name>
<keyword evidence="2 5" id="KW-0812">Transmembrane</keyword>
<keyword evidence="4 5" id="KW-0472">Membrane</keyword>
<accession>A0AAV6TNN8</accession>
<keyword evidence="3 5" id="KW-1133">Transmembrane helix</keyword>
<dbReference type="Gene3D" id="1.20.1250.20">
    <property type="entry name" value="MFS general substrate transporter like domains"/>
    <property type="match status" value="1"/>
</dbReference>
<sequence length="228" mass="25898">MLVKGILKVTNDSDAVPCINGWEHDTKYYESTVATKFEMYCHYDYLPSLILTIYSAGNVIGAPLNGYLSDKFGRKYVFFFLTTMTILIEIAAPLVNHLAIFTFIMLLSGIATPSMYIIIYVLVNEVTPPEMRVNMNGIINTCWTIGLTVLPLIAYLSRDWTVLCYINAVSAMLVLAYAWYIPESPCWLLSRGRVDKSLKIMMRIAKENGKERNESELLSHLQEHCQSD</sequence>
<feature type="transmembrane region" description="Helical" evidence="5">
    <location>
        <begin position="76"/>
        <end position="94"/>
    </location>
</feature>
<feature type="transmembrane region" description="Helical" evidence="5">
    <location>
        <begin position="45"/>
        <end position="64"/>
    </location>
</feature>
<feature type="transmembrane region" description="Helical" evidence="5">
    <location>
        <begin position="100"/>
        <end position="123"/>
    </location>
</feature>
<dbReference type="InterPro" id="IPR005828">
    <property type="entry name" value="MFS_sugar_transport-like"/>
</dbReference>
<evidence type="ECO:0000256" key="5">
    <source>
        <dbReference type="SAM" id="Phobius"/>
    </source>
</evidence>
<dbReference type="EMBL" id="JAFNEN010002068">
    <property type="protein sequence ID" value="KAG8173101.1"/>
    <property type="molecule type" value="Genomic_DNA"/>
</dbReference>
<dbReference type="AlphaFoldDB" id="A0AAV6TNN8"/>
<evidence type="ECO:0000256" key="2">
    <source>
        <dbReference type="ARBA" id="ARBA00022692"/>
    </source>
</evidence>
<dbReference type="PANTHER" id="PTHR24064">
    <property type="entry name" value="SOLUTE CARRIER FAMILY 22 MEMBER"/>
    <property type="match status" value="1"/>
</dbReference>
<dbReference type="InterPro" id="IPR036259">
    <property type="entry name" value="MFS_trans_sf"/>
</dbReference>
<comment type="subcellular location">
    <subcellularLocation>
        <location evidence="1">Membrane</location>
        <topology evidence="1">Multi-pass membrane protein</topology>
    </subcellularLocation>
</comment>
<proteinExistence type="predicted"/>
<organism evidence="7 8">
    <name type="scientific">Oedothorax gibbosus</name>
    <dbReference type="NCBI Taxonomy" id="931172"/>
    <lineage>
        <taxon>Eukaryota</taxon>
        <taxon>Metazoa</taxon>
        <taxon>Ecdysozoa</taxon>
        <taxon>Arthropoda</taxon>
        <taxon>Chelicerata</taxon>
        <taxon>Arachnida</taxon>
        <taxon>Araneae</taxon>
        <taxon>Araneomorphae</taxon>
        <taxon>Entelegynae</taxon>
        <taxon>Araneoidea</taxon>
        <taxon>Linyphiidae</taxon>
        <taxon>Erigoninae</taxon>
        <taxon>Oedothorax</taxon>
    </lineage>
</organism>
<dbReference type="GO" id="GO:0016020">
    <property type="term" value="C:membrane"/>
    <property type="evidence" value="ECO:0007669"/>
    <property type="project" value="UniProtKB-SubCell"/>
</dbReference>
<dbReference type="SUPFAM" id="SSF103473">
    <property type="entry name" value="MFS general substrate transporter"/>
    <property type="match status" value="1"/>
</dbReference>
<gene>
    <name evidence="7" type="ORF">JTE90_025375</name>
</gene>
<feature type="transmembrane region" description="Helical" evidence="5">
    <location>
        <begin position="160"/>
        <end position="181"/>
    </location>
</feature>
<reference evidence="7 8" key="1">
    <citation type="journal article" date="2022" name="Nat. Ecol. Evol.">
        <title>A masculinizing supergene underlies an exaggerated male reproductive morph in a spider.</title>
        <authorList>
            <person name="Hendrickx F."/>
            <person name="De Corte Z."/>
            <person name="Sonet G."/>
            <person name="Van Belleghem S.M."/>
            <person name="Kostlbacher S."/>
            <person name="Vangestel C."/>
        </authorList>
    </citation>
    <scope>NUCLEOTIDE SEQUENCE [LARGE SCALE GENOMIC DNA]</scope>
    <source>
        <strain evidence="7">W744_W776</strain>
    </source>
</reference>
<evidence type="ECO:0000313" key="7">
    <source>
        <dbReference type="EMBL" id="KAG8173101.1"/>
    </source>
</evidence>
<feature type="domain" description="Major facilitator superfamily (MFS) profile" evidence="6">
    <location>
        <begin position="1"/>
        <end position="228"/>
    </location>
</feature>
<dbReference type="InterPro" id="IPR020846">
    <property type="entry name" value="MFS_dom"/>
</dbReference>
<comment type="caution">
    <text evidence="7">The sequence shown here is derived from an EMBL/GenBank/DDBJ whole genome shotgun (WGS) entry which is preliminary data.</text>
</comment>
<evidence type="ECO:0000256" key="4">
    <source>
        <dbReference type="ARBA" id="ARBA00023136"/>
    </source>
</evidence>
<evidence type="ECO:0000256" key="1">
    <source>
        <dbReference type="ARBA" id="ARBA00004141"/>
    </source>
</evidence>
<dbReference type="PROSITE" id="PS50850">
    <property type="entry name" value="MFS"/>
    <property type="match status" value="1"/>
</dbReference>
<evidence type="ECO:0000313" key="8">
    <source>
        <dbReference type="Proteomes" id="UP000827092"/>
    </source>
</evidence>
<feature type="transmembrane region" description="Helical" evidence="5">
    <location>
        <begin position="135"/>
        <end position="154"/>
    </location>
</feature>
<keyword evidence="8" id="KW-1185">Reference proteome</keyword>
<evidence type="ECO:0000256" key="3">
    <source>
        <dbReference type="ARBA" id="ARBA00022989"/>
    </source>
</evidence>
<protein>
    <recommendedName>
        <fullName evidence="6">Major facilitator superfamily (MFS) profile domain-containing protein</fullName>
    </recommendedName>
</protein>
<dbReference type="Proteomes" id="UP000827092">
    <property type="component" value="Unassembled WGS sequence"/>
</dbReference>
<dbReference type="GO" id="GO:0022857">
    <property type="term" value="F:transmembrane transporter activity"/>
    <property type="evidence" value="ECO:0007669"/>
    <property type="project" value="InterPro"/>
</dbReference>
<dbReference type="Pfam" id="PF00083">
    <property type="entry name" value="Sugar_tr"/>
    <property type="match status" value="1"/>
</dbReference>